<organism evidence="1">
    <name type="scientific">Rhizophora mucronata</name>
    <name type="common">Asiatic mangrove</name>
    <dbReference type="NCBI Taxonomy" id="61149"/>
    <lineage>
        <taxon>Eukaryota</taxon>
        <taxon>Viridiplantae</taxon>
        <taxon>Streptophyta</taxon>
        <taxon>Embryophyta</taxon>
        <taxon>Tracheophyta</taxon>
        <taxon>Spermatophyta</taxon>
        <taxon>Magnoliopsida</taxon>
        <taxon>eudicotyledons</taxon>
        <taxon>Gunneridae</taxon>
        <taxon>Pentapetalae</taxon>
        <taxon>rosids</taxon>
        <taxon>fabids</taxon>
        <taxon>Malpighiales</taxon>
        <taxon>Rhizophoraceae</taxon>
        <taxon>Rhizophora</taxon>
    </lineage>
</organism>
<accession>A0A2P2IUS6</accession>
<evidence type="ECO:0000313" key="1">
    <source>
        <dbReference type="EMBL" id="MBW84985.1"/>
    </source>
</evidence>
<dbReference type="AlphaFoldDB" id="A0A2P2IUS6"/>
<proteinExistence type="predicted"/>
<protein>
    <submittedName>
        <fullName evidence="1">Uncharacterized protein</fullName>
    </submittedName>
</protein>
<reference evidence="1" key="1">
    <citation type="submission" date="2018-02" db="EMBL/GenBank/DDBJ databases">
        <title>Rhizophora mucronata_Transcriptome.</title>
        <authorList>
            <person name="Meera S.P."/>
            <person name="Sreeshan A."/>
            <person name="Augustine A."/>
        </authorList>
    </citation>
    <scope>NUCLEOTIDE SEQUENCE</scope>
    <source>
        <tissue evidence="1">Leaf</tissue>
    </source>
</reference>
<sequence length="28" mass="3352">MHVFCHYDIELRASLLENETLRPAFFKA</sequence>
<dbReference type="EMBL" id="GGEC01004502">
    <property type="protein sequence ID" value="MBW84985.1"/>
    <property type="molecule type" value="Transcribed_RNA"/>
</dbReference>
<name>A0A2P2IUS6_RHIMU</name>